<dbReference type="EMBL" id="BDIP01001213">
    <property type="protein sequence ID" value="GCA62709.1"/>
    <property type="molecule type" value="Genomic_DNA"/>
</dbReference>
<evidence type="ECO:0000313" key="1">
    <source>
        <dbReference type="EMBL" id="GCA62709.1"/>
    </source>
</evidence>
<gene>
    <name evidence="1" type="ORF">KIPB_005263</name>
</gene>
<proteinExistence type="predicted"/>
<dbReference type="Proteomes" id="UP000265618">
    <property type="component" value="Unassembled WGS sequence"/>
</dbReference>
<keyword evidence="2" id="KW-1185">Reference proteome</keyword>
<evidence type="ECO:0000313" key="2">
    <source>
        <dbReference type="Proteomes" id="UP000265618"/>
    </source>
</evidence>
<comment type="caution">
    <text evidence="1">The sequence shown here is derived from an EMBL/GenBank/DDBJ whole genome shotgun (WGS) entry which is preliminary data.</text>
</comment>
<protein>
    <submittedName>
        <fullName evidence="1">Uncharacterized protein</fullName>
    </submittedName>
</protein>
<accession>A0A391NW78</accession>
<feature type="non-terminal residue" evidence="1">
    <location>
        <position position="18"/>
    </location>
</feature>
<reference evidence="1 2" key="1">
    <citation type="journal article" date="2018" name="PLoS ONE">
        <title>The draft genome of Kipferlia bialata reveals reductive genome evolution in fornicate parasites.</title>
        <authorList>
            <person name="Tanifuji G."/>
            <person name="Takabayashi S."/>
            <person name="Kume K."/>
            <person name="Takagi M."/>
            <person name="Nakayama T."/>
            <person name="Kamikawa R."/>
            <person name="Inagaki Y."/>
            <person name="Hashimoto T."/>
        </authorList>
    </citation>
    <scope>NUCLEOTIDE SEQUENCE [LARGE SCALE GENOMIC DNA]</scope>
    <source>
        <strain evidence="1">NY0173</strain>
    </source>
</reference>
<dbReference type="AlphaFoldDB" id="A0A391NW78"/>
<organism evidence="1 2">
    <name type="scientific">Kipferlia bialata</name>
    <dbReference type="NCBI Taxonomy" id="797122"/>
    <lineage>
        <taxon>Eukaryota</taxon>
        <taxon>Metamonada</taxon>
        <taxon>Carpediemonas-like organisms</taxon>
        <taxon>Kipferlia</taxon>
    </lineage>
</organism>
<name>A0A391NW78_9EUKA</name>
<sequence>MVKAGTVPGVPGFTLSGK</sequence>